<protein>
    <submittedName>
        <fullName evidence="2">Uncharacterized protein</fullName>
    </submittedName>
</protein>
<proteinExistence type="predicted"/>
<gene>
    <name evidence="2" type="ORF">CLV40_111107</name>
</gene>
<reference evidence="2 3" key="1">
    <citation type="submission" date="2018-02" db="EMBL/GenBank/DDBJ databases">
        <title>Genomic Encyclopedia of Archaeal and Bacterial Type Strains, Phase II (KMG-II): from individual species to whole genera.</title>
        <authorList>
            <person name="Goeker M."/>
        </authorList>
    </citation>
    <scope>NUCLEOTIDE SEQUENCE [LARGE SCALE GENOMIC DNA]</scope>
    <source>
        <strain evidence="2 3">YU 961-1</strain>
    </source>
</reference>
<dbReference type="AlphaFoldDB" id="A0A2S6GLU5"/>
<feature type="region of interest" description="Disordered" evidence="1">
    <location>
        <begin position="195"/>
        <end position="247"/>
    </location>
</feature>
<evidence type="ECO:0000313" key="3">
    <source>
        <dbReference type="Proteomes" id="UP000239203"/>
    </source>
</evidence>
<dbReference type="EMBL" id="PTIX01000011">
    <property type="protein sequence ID" value="PPK66143.1"/>
    <property type="molecule type" value="Genomic_DNA"/>
</dbReference>
<sequence>MTDSTVSNRIRDSTTRITNAIGTRSGWCTLVAGSIGNATPPISAARVSSVTRYEPARFACATRGPRRSRTRSNTGRPRAAPAHRLGRTFGRGFTLRCSPYPDSRPRNAESTLMRCCLLAGLAVVVTVTLGTNDDLKPNVTGMSDHPSGPVCQRRGTPALYGQCYQLHISGVTRCSSRGSPGASCCIETAGVPGTATETTPTTLRGQREEVRDRVRRGHRPCCGPTASARSSPERPGPHGTRPRPARP</sequence>
<feature type="region of interest" description="Disordered" evidence="1">
    <location>
        <begin position="61"/>
        <end position="82"/>
    </location>
</feature>
<dbReference type="Proteomes" id="UP000239203">
    <property type="component" value="Unassembled WGS sequence"/>
</dbReference>
<name>A0A2S6GLU5_9PSEU</name>
<keyword evidence="3" id="KW-1185">Reference proteome</keyword>
<evidence type="ECO:0000256" key="1">
    <source>
        <dbReference type="SAM" id="MobiDB-lite"/>
    </source>
</evidence>
<organism evidence="2 3">
    <name type="scientific">Actinokineospora auranticolor</name>
    <dbReference type="NCBI Taxonomy" id="155976"/>
    <lineage>
        <taxon>Bacteria</taxon>
        <taxon>Bacillati</taxon>
        <taxon>Actinomycetota</taxon>
        <taxon>Actinomycetes</taxon>
        <taxon>Pseudonocardiales</taxon>
        <taxon>Pseudonocardiaceae</taxon>
        <taxon>Actinokineospora</taxon>
    </lineage>
</organism>
<comment type="caution">
    <text evidence="2">The sequence shown here is derived from an EMBL/GenBank/DDBJ whole genome shotgun (WGS) entry which is preliminary data.</text>
</comment>
<accession>A0A2S6GLU5</accession>
<evidence type="ECO:0000313" key="2">
    <source>
        <dbReference type="EMBL" id="PPK66143.1"/>
    </source>
</evidence>